<keyword evidence="5" id="KW-1185">Reference proteome</keyword>
<dbReference type="EMBL" id="LSSK01000765">
    <property type="protein sequence ID" value="OMH81987.1"/>
    <property type="molecule type" value="Genomic_DNA"/>
</dbReference>
<dbReference type="InterPro" id="IPR042099">
    <property type="entry name" value="ANL_N_sf"/>
</dbReference>
<accession>A0A1R1PM15</accession>
<reference evidence="5" key="1">
    <citation type="submission" date="2017-01" db="EMBL/GenBank/DDBJ databases">
        <authorList>
            <person name="Wang Y."/>
            <person name="White M."/>
            <person name="Kvist S."/>
            <person name="Moncalvo J.-M."/>
        </authorList>
    </citation>
    <scope>NUCLEOTIDE SEQUENCE [LARGE SCALE GENOMIC DNA]</scope>
    <source>
        <strain evidence="5">COL-18-3</strain>
    </source>
</reference>
<protein>
    <submittedName>
        <fullName evidence="4">Putative peroxisomal-coenzyme A synthetase</fullName>
    </submittedName>
</protein>
<dbReference type="AlphaFoldDB" id="A0A1R1PM15"/>
<comment type="similarity">
    <text evidence="1">Belongs to the ATP-dependent AMP-binding enzyme family.</text>
</comment>
<evidence type="ECO:0000313" key="5">
    <source>
        <dbReference type="Proteomes" id="UP000188320"/>
    </source>
</evidence>
<dbReference type="PANTHER" id="PTHR43201:SF5">
    <property type="entry name" value="MEDIUM-CHAIN ACYL-COA LIGASE ACSF2, MITOCHONDRIAL"/>
    <property type="match status" value="1"/>
</dbReference>
<dbReference type="GO" id="GO:0031956">
    <property type="term" value="F:medium-chain fatty acid-CoA ligase activity"/>
    <property type="evidence" value="ECO:0007669"/>
    <property type="project" value="TreeGrafter"/>
</dbReference>
<evidence type="ECO:0000313" key="4">
    <source>
        <dbReference type="EMBL" id="OMH81987.1"/>
    </source>
</evidence>
<evidence type="ECO:0000259" key="3">
    <source>
        <dbReference type="Pfam" id="PF13193"/>
    </source>
</evidence>
<sequence length="212" mass="23361">MCSNPLPPATHKPGSVGIPQGVELAILNDKGQRVELGEVCVRGENVTSGYLNNPEANRSSFTKIYSSDMAEEVDDTSSQNCGRLWFRTGDQGRVDADGYLFLTGRIKELINRGGEKISPLEVDAVLLQIPEVSEAVCFAVDDEMYGQEVNAAVVLKEGQVLTEADIQDYVSRYLAKFKVPKRVFITKHFPKTATGKIQRRVVSDYFTKGLQG</sequence>
<dbReference type="InterPro" id="IPR045851">
    <property type="entry name" value="AMP-bd_C_sf"/>
</dbReference>
<dbReference type="InterPro" id="IPR025110">
    <property type="entry name" value="AMP-bd_C"/>
</dbReference>
<dbReference type="GO" id="GO:0006631">
    <property type="term" value="P:fatty acid metabolic process"/>
    <property type="evidence" value="ECO:0007669"/>
    <property type="project" value="TreeGrafter"/>
</dbReference>
<name>A0A1R1PM15_ZANCU</name>
<dbReference type="FunFam" id="3.30.300.30:FF:000007">
    <property type="entry name" value="4-coumarate--CoA ligase 2"/>
    <property type="match status" value="1"/>
</dbReference>
<dbReference type="Gene3D" id="3.30.300.30">
    <property type="match status" value="1"/>
</dbReference>
<dbReference type="Proteomes" id="UP000188320">
    <property type="component" value="Unassembled WGS sequence"/>
</dbReference>
<feature type="domain" description="AMP-binding enzyme C-terminal" evidence="3">
    <location>
        <begin position="121"/>
        <end position="196"/>
    </location>
</feature>
<organism evidence="4 5">
    <name type="scientific">Zancudomyces culisetae</name>
    <name type="common">Gut fungus</name>
    <name type="synonym">Smittium culisetae</name>
    <dbReference type="NCBI Taxonomy" id="1213189"/>
    <lineage>
        <taxon>Eukaryota</taxon>
        <taxon>Fungi</taxon>
        <taxon>Fungi incertae sedis</taxon>
        <taxon>Zoopagomycota</taxon>
        <taxon>Kickxellomycotina</taxon>
        <taxon>Harpellomycetes</taxon>
        <taxon>Harpellales</taxon>
        <taxon>Legeriomycetaceae</taxon>
        <taxon>Zancudomyces</taxon>
    </lineage>
</organism>
<dbReference type="OrthoDB" id="3633556at2759"/>
<keyword evidence="2" id="KW-0436">Ligase</keyword>
<evidence type="ECO:0000256" key="2">
    <source>
        <dbReference type="ARBA" id="ARBA00022598"/>
    </source>
</evidence>
<dbReference type="SUPFAM" id="SSF56801">
    <property type="entry name" value="Acetyl-CoA synthetase-like"/>
    <property type="match status" value="1"/>
</dbReference>
<proteinExistence type="inferred from homology"/>
<dbReference type="PANTHER" id="PTHR43201">
    <property type="entry name" value="ACYL-COA SYNTHETASE"/>
    <property type="match status" value="1"/>
</dbReference>
<comment type="caution">
    <text evidence="4">The sequence shown here is derived from an EMBL/GenBank/DDBJ whole genome shotgun (WGS) entry which is preliminary data.</text>
</comment>
<evidence type="ECO:0000256" key="1">
    <source>
        <dbReference type="ARBA" id="ARBA00006432"/>
    </source>
</evidence>
<gene>
    <name evidence="4" type="ORF">AX774_g4544</name>
</gene>
<dbReference type="Gene3D" id="3.40.50.12780">
    <property type="entry name" value="N-terminal domain of ligase-like"/>
    <property type="match status" value="1"/>
</dbReference>
<dbReference type="Pfam" id="PF13193">
    <property type="entry name" value="AMP-binding_C"/>
    <property type="match status" value="1"/>
</dbReference>